<comment type="caution">
    <text evidence="4">The sequence shown here is derived from an EMBL/GenBank/DDBJ whole genome shotgun (WGS) entry which is preliminary data.</text>
</comment>
<dbReference type="GO" id="GO:0031267">
    <property type="term" value="F:small GTPase binding"/>
    <property type="evidence" value="ECO:0007669"/>
    <property type="project" value="TreeGrafter"/>
</dbReference>
<dbReference type="GO" id="GO:0005085">
    <property type="term" value="F:guanyl-nucleotide exchange factor activity"/>
    <property type="evidence" value="ECO:0007669"/>
    <property type="project" value="InterPro"/>
</dbReference>
<dbReference type="EMBL" id="SELW01000507">
    <property type="protein sequence ID" value="TID24580.1"/>
    <property type="molecule type" value="Genomic_DNA"/>
</dbReference>
<dbReference type="PANTHER" id="PTHR45653:SF10">
    <property type="entry name" value="MYOBLAST CITY, ISOFORM B"/>
    <property type="match status" value="1"/>
</dbReference>
<dbReference type="InterPro" id="IPR032376">
    <property type="entry name" value="DOCK_N"/>
</dbReference>
<gene>
    <name evidence="4" type="ORF">CANINC_003052</name>
</gene>
<evidence type="ECO:0000259" key="3">
    <source>
        <dbReference type="PROSITE" id="PS51651"/>
    </source>
</evidence>
<dbReference type="InterPro" id="IPR043161">
    <property type="entry name" value="DOCK_C_lobe_A"/>
</dbReference>
<accession>A0A4T0WZP7</accession>
<proteinExistence type="inferred from homology"/>
<dbReference type="InterPro" id="IPR057500">
    <property type="entry name" value="C2_DCK1_4th"/>
</dbReference>
<dbReference type="GO" id="GO:0007264">
    <property type="term" value="P:small GTPase-mediated signal transduction"/>
    <property type="evidence" value="ECO:0007669"/>
    <property type="project" value="InterPro"/>
</dbReference>
<dbReference type="Proteomes" id="UP000307173">
    <property type="component" value="Unassembled WGS sequence"/>
</dbReference>
<dbReference type="GO" id="GO:0005886">
    <property type="term" value="C:plasma membrane"/>
    <property type="evidence" value="ECO:0007669"/>
    <property type="project" value="TreeGrafter"/>
</dbReference>
<dbReference type="Pfam" id="PF25338">
    <property type="entry name" value="C2_DCK_4th"/>
    <property type="match status" value="1"/>
</dbReference>
<evidence type="ECO:0000256" key="2">
    <source>
        <dbReference type="SAM" id="MobiDB-lite"/>
    </source>
</evidence>
<dbReference type="CDD" id="cd11684">
    <property type="entry name" value="DHR2_DOCK"/>
    <property type="match status" value="1"/>
</dbReference>
<dbReference type="Gene3D" id="1.25.40.410">
    <property type="match status" value="1"/>
</dbReference>
<keyword evidence="5" id="KW-1185">Reference proteome</keyword>
<dbReference type="PANTHER" id="PTHR45653">
    <property type="entry name" value="DEDICATOR OF CYTOKINESIS"/>
    <property type="match status" value="1"/>
</dbReference>
<organism evidence="4 5">
    <name type="scientific">Pichia inconspicua</name>
    <dbReference type="NCBI Taxonomy" id="52247"/>
    <lineage>
        <taxon>Eukaryota</taxon>
        <taxon>Fungi</taxon>
        <taxon>Dikarya</taxon>
        <taxon>Ascomycota</taxon>
        <taxon>Saccharomycotina</taxon>
        <taxon>Pichiomycetes</taxon>
        <taxon>Pichiales</taxon>
        <taxon>Pichiaceae</taxon>
        <taxon>Pichia</taxon>
    </lineage>
</organism>
<dbReference type="InterPro" id="IPR043162">
    <property type="entry name" value="DOCK_C_lobe_C"/>
</dbReference>
<name>A0A4T0WZP7_9ASCO</name>
<reference evidence="4 5" key="1">
    <citation type="journal article" date="2019" name="Front. Genet.">
        <title>Whole-Genome Sequencing of the Opportunistic Yeast Pathogen Candida inconspicua Uncovers Its Hybrid Origin.</title>
        <authorList>
            <person name="Mixao V."/>
            <person name="Hansen A.P."/>
            <person name="Saus E."/>
            <person name="Boekhout T."/>
            <person name="Lass-Florl C."/>
            <person name="Gabaldon T."/>
        </authorList>
    </citation>
    <scope>NUCLEOTIDE SEQUENCE [LARGE SCALE GENOMIC DNA]</scope>
    <source>
        <strain evidence="4 5">CBS 180</strain>
    </source>
</reference>
<evidence type="ECO:0000313" key="4">
    <source>
        <dbReference type="EMBL" id="TID24580.1"/>
    </source>
</evidence>
<feature type="compositionally biased region" description="Polar residues" evidence="2">
    <location>
        <begin position="1865"/>
        <end position="1881"/>
    </location>
</feature>
<dbReference type="Pfam" id="PF16172">
    <property type="entry name" value="DOCK_N"/>
    <property type="match status" value="1"/>
</dbReference>
<protein>
    <recommendedName>
        <fullName evidence="3">DOCKER domain-containing protein</fullName>
    </recommendedName>
</protein>
<dbReference type="Gene3D" id="1.20.58.740">
    <property type="match status" value="1"/>
</dbReference>
<sequence>MNHQCNWVPTEKLHLAEVIKSFTPLDDDSLSSKVPKNILKNLTNVFPGHQFYVFETLRSGNGFVWCRGYLISPPVPSDFLSASVDIKKLPEAKVSVCIIPKLYLKYLKELDIQMSESNDTLESSLIDDTIDDEFTFSGNGSERITRKLTRPSLPINNIANDLISEIKSALKTLSSTIFAVYAKNQFEFFEKLVKIYYELDDIRLNFEHDLLTAFEKDLAKQKFILLMSKISKLLASGGGAINRSHYSKSDIDGKESILSRDEKTAELFQFNENIDSIVNPAKIAQNQVTSSLSPRFIDPETVKFVPSKNNKFVETLPSNIMVDFKEVIGSSAVVPKGYAGLKAYLYLRNAKKRLTEAFCISIDAGQDLQLDNLAAALFTNIPAEEVDNGKVYLVALLTENIADDKGTLQYIRKGVCAGVADISRIFSHKKGHLVSGQSHRFVIKLFSSFLDAQKQEITLFAGMNQMMAKSLTMVNNGWGELVDRIISGSSKGIAVNPRAERLILGIKELKMNSENKKTLDKISGSSGDYNNIAWACVPTLKFNHLEKNENRIFLKLNKIVKLDIPTKETSFFTVHVRASNKNLKFAKGRNEKPQEEWKFLSVSPEEYVQELISVCGLNDKPDNGKDWLIFDLYHDYNYVGSAQYLLREGDVIHVNGLNSRSSISVDVISTDTKITAAIEIDLDVSSTIYNRDPTAVSILNWRKKFGNDLAANEAEFIDLLSSIRRLKLKDQAEIFSSLSFELICAYEESLKSSLPKLSHAIFIALVHSLDLIIARNNEYVSLFESMTTQCAEFFPKIGEHLLHSMTSIFQNFQSEWSATGRALCRASYLVLKISSLCVYSETEYKKQIIAFSDAITKFLSANSDEIIADQLLILETLELYTDVFSLFFTPQEVVNFAVDWITVNKLKGLGCVEDPNLTALVNRKKTREHKFIITKLLIFNRILNNRSYFVNNVEPSIITLLKTAFDLSLSVLSSDLMDVECSRLALSVYLSICKISFGSDKIFTDDTNYLYMTLIHLLPFLMNTFNAYREYCYKTGLFDKKRTFTALFPNKYSIEENTMDSIVTDVTYVEILVELLVIITYTAKIYEFYEPNFKKNPSLGPYQQILDKFNVPKFDSIATCQTMLLIVEEMVHPSYFPAGSWLSLHSISVYAAFIMLSLFKPYMPVAEMDNVPMWNQYLILLCAITSSKPISIEHLTSTPKKCCYLLTSDISTKAALLIQDTWTELGNVASDEDNARFQLKVFGGYQSSAMMMNKYQLLQHVFLFSMQHNESCLRVGVNIYWAYIAAELSVKDTLFELEKESITALYELFENENVSSPESAQIEAFIKAVEATSKKLDIEDISYNDVKGLITTISNFLSTLSKLKQVPTGEEFDDDRTFYKLHISSYLMNVDRPELFQSFISDLYESYLNRKNYVQAALSLELLANTWDWDINTYLPACDKPKLTSQTAFKRKTDLFKIIAKNFVKGNKLEQAVDIYTEMLDAYSKHNFDLAGLSYCHTELGKLYSELENVDRLESTFFKLTFIGLGFPDTIRGKEFIYEGLSYEHITSVHSRLNRLYPGTRIITNEEESFKLFEEAPIGRYLFIKTVTPRKESHGANMSVMARQYVDNKNLNTFVSTRRLPGASNITNLWTEETTYTTYMTFPTLMNRSEIEKVTTFKIPPIKNAIRSLILKNEELYNLEFMINQNLKDNISLSSIASSAMFNNVSRILAGTVDSPVNGGAGQFKVFFELNNQSIDKGESEEEYEADCVQLKECFNELIRLLNKLLKLHGLIVSDPLKPQHEALIQLFTQNFQEEIAELGLDVTMELDYHSLMKSLTSQNVYSKHRTGHSSSGLAHSASFSQIAQSSSNRSITASTNSKPKHTHNSVNSLTRHMTSNSSKLGTLLAASRNGKSDNSSLTRSTYSDDFSLAPTTRSGKKNLLNYQ</sequence>
<feature type="domain" description="DOCKER" evidence="3">
    <location>
        <begin position="1387"/>
        <end position="1804"/>
    </location>
</feature>
<dbReference type="STRING" id="52247.A0A4T0WZP7"/>
<dbReference type="OrthoDB" id="18896at2759"/>
<comment type="similarity">
    <text evidence="1">Belongs to the DOCK family.</text>
</comment>
<dbReference type="InterPro" id="IPR026791">
    <property type="entry name" value="DOCK"/>
</dbReference>
<feature type="region of interest" description="Disordered" evidence="2">
    <location>
        <begin position="1849"/>
        <end position="1924"/>
    </location>
</feature>
<evidence type="ECO:0000313" key="5">
    <source>
        <dbReference type="Proteomes" id="UP000307173"/>
    </source>
</evidence>
<evidence type="ECO:0000256" key="1">
    <source>
        <dbReference type="PROSITE-ProRule" id="PRU00984"/>
    </source>
</evidence>
<dbReference type="GO" id="GO:0005737">
    <property type="term" value="C:cytoplasm"/>
    <property type="evidence" value="ECO:0007669"/>
    <property type="project" value="TreeGrafter"/>
</dbReference>
<dbReference type="InterPro" id="IPR027357">
    <property type="entry name" value="DOCKER_dom"/>
</dbReference>
<dbReference type="PROSITE" id="PS51651">
    <property type="entry name" value="DOCKER"/>
    <property type="match status" value="1"/>
</dbReference>
<feature type="compositionally biased region" description="Polar residues" evidence="2">
    <location>
        <begin position="1893"/>
        <end position="1914"/>
    </location>
</feature>